<keyword evidence="6" id="KW-1185">Reference proteome</keyword>
<dbReference type="STRING" id="398512.Bccel_4064"/>
<dbReference type="PATRIC" id="fig|398512.5.peg.4249"/>
<feature type="domain" description="4-O-methyl-glucuronoyl methylesterase-like" evidence="4">
    <location>
        <begin position="7"/>
        <end position="129"/>
    </location>
</feature>
<dbReference type="EMBL" id="LGTC01000001">
    <property type="protein sequence ID" value="KNY28790.1"/>
    <property type="molecule type" value="Genomic_DNA"/>
</dbReference>
<evidence type="ECO:0000259" key="4">
    <source>
        <dbReference type="Pfam" id="PF22244"/>
    </source>
</evidence>
<evidence type="ECO:0000256" key="1">
    <source>
        <dbReference type="ARBA" id="ARBA00022487"/>
    </source>
</evidence>
<comment type="caution">
    <text evidence="5">The sequence shown here is derived from an EMBL/GenBank/DDBJ whole genome shotgun (WGS) entry which is preliminary data.</text>
</comment>
<dbReference type="Pfam" id="PF22244">
    <property type="entry name" value="GCE_fung"/>
    <property type="match status" value="1"/>
</dbReference>
<organism evidence="5 6">
    <name type="scientific">Pseudobacteroides cellulosolvens ATCC 35603 = DSM 2933</name>
    <dbReference type="NCBI Taxonomy" id="398512"/>
    <lineage>
        <taxon>Bacteria</taxon>
        <taxon>Bacillati</taxon>
        <taxon>Bacillota</taxon>
        <taxon>Clostridia</taxon>
        <taxon>Eubacteriales</taxon>
        <taxon>Oscillospiraceae</taxon>
        <taxon>Pseudobacteroides</taxon>
    </lineage>
</organism>
<dbReference type="InterPro" id="IPR029058">
    <property type="entry name" value="AB_hydrolase_fold"/>
</dbReference>
<proteinExistence type="predicted"/>
<gene>
    <name evidence="5" type="ORF">Bccel_4064</name>
</gene>
<sequence length="187" mass="20611">MKTDGSQTSKPYPVLINLTYSAEKNSLADASAALSRGYAVVTISYQQLGEDSTKYRSTAFFPAYPEYDWRDISAWTWGISRAVDYIKNDPAIDRQKIMITGVSRLAQAVLLAGAFDERIALTAPVAGGMALRYSGKEMGRGLVHFRPGGHGITSEDWSAILNFADQKLLNKNGTRRFDILPPDSQLK</sequence>
<protein>
    <recommendedName>
        <fullName evidence="4">4-O-methyl-glucuronoyl methylesterase-like domain-containing protein</fullName>
    </recommendedName>
</protein>
<evidence type="ECO:0000256" key="3">
    <source>
        <dbReference type="ARBA" id="ARBA00022801"/>
    </source>
</evidence>
<dbReference type="AlphaFoldDB" id="A0A0L6JSX2"/>
<dbReference type="Gene3D" id="3.40.50.1820">
    <property type="entry name" value="alpha/beta hydrolase"/>
    <property type="match status" value="1"/>
</dbReference>
<evidence type="ECO:0000313" key="6">
    <source>
        <dbReference type="Proteomes" id="UP000036923"/>
    </source>
</evidence>
<keyword evidence="1" id="KW-0719">Serine esterase</keyword>
<accession>A0A0L6JSX2</accession>
<keyword evidence="3" id="KW-0378">Hydrolase</keyword>
<evidence type="ECO:0000313" key="5">
    <source>
        <dbReference type="EMBL" id="KNY28790.1"/>
    </source>
</evidence>
<dbReference type="SUPFAM" id="SSF53474">
    <property type="entry name" value="alpha/beta-Hydrolases"/>
    <property type="match status" value="1"/>
</dbReference>
<dbReference type="InterPro" id="IPR054579">
    <property type="entry name" value="GCE-like_dom"/>
</dbReference>
<dbReference type="RefSeq" id="WP_036936227.1">
    <property type="nucleotide sequence ID" value="NZ_JQKC01000002.1"/>
</dbReference>
<dbReference type="GO" id="GO:0052689">
    <property type="term" value="F:carboxylic ester hydrolase activity"/>
    <property type="evidence" value="ECO:0007669"/>
    <property type="project" value="UniProtKB-KW"/>
</dbReference>
<name>A0A0L6JSX2_9FIRM</name>
<keyword evidence="2" id="KW-0732">Signal</keyword>
<dbReference type="Proteomes" id="UP000036923">
    <property type="component" value="Unassembled WGS sequence"/>
</dbReference>
<reference evidence="6" key="1">
    <citation type="submission" date="2015-07" db="EMBL/GenBank/DDBJ databases">
        <title>Near-Complete Genome Sequence of the Cellulolytic Bacterium Bacteroides (Pseudobacteroides) cellulosolvens ATCC 35603.</title>
        <authorList>
            <person name="Dassa B."/>
            <person name="Utturkar S.M."/>
            <person name="Klingeman D.M."/>
            <person name="Hurt R.A."/>
            <person name="Keller M."/>
            <person name="Xu J."/>
            <person name="Reddy Y.H.K."/>
            <person name="Borovok I."/>
            <person name="Grinberg I.R."/>
            <person name="Lamed R."/>
            <person name="Zhivin O."/>
            <person name="Bayer E.A."/>
            <person name="Brown S.D."/>
        </authorList>
    </citation>
    <scope>NUCLEOTIDE SEQUENCE [LARGE SCALE GENOMIC DNA]</scope>
    <source>
        <strain evidence="6">DSM 2933</strain>
    </source>
</reference>
<dbReference type="eggNOG" id="COG1073">
    <property type="taxonomic scope" value="Bacteria"/>
</dbReference>
<dbReference type="OrthoDB" id="9809261at2"/>
<evidence type="ECO:0000256" key="2">
    <source>
        <dbReference type="ARBA" id="ARBA00022729"/>
    </source>
</evidence>